<dbReference type="STRING" id="871968.DESME_00135"/>
<evidence type="ECO:0000313" key="11">
    <source>
        <dbReference type="Proteomes" id="UP000010847"/>
    </source>
</evidence>
<keyword evidence="6" id="KW-0564">Palmitate</keyword>
<dbReference type="AlphaFoldDB" id="W0E4N3"/>
<dbReference type="Gene3D" id="6.20.190.10">
    <property type="entry name" value="Nutrient germinant receptor protein C, domain 1"/>
    <property type="match status" value="1"/>
</dbReference>
<evidence type="ECO:0000313" key="10">
    <source>
        <dbReference type="EMBL" id="AHF05687.1"/>
    </source>
</evidence>
<name>W0E4N3_9FIRM</name>
<evidence type="ECO:0000256" key="1">
    <source>
        <dbReference type="ARBA" id="ARBA00004635"/>
    </source>
</evidence>
<dbReference type="eggNOG" id="ENOG502Z8GN">
    <property type="taxonomic scope" value="Bacteria"/>
</dbReference>
<gene>
    <name evidence="10" type="ORF">DESME_00135</name>
</gene>
<dbReference type="Pfam" id="PF05504">
    <property type="entry name" value="Spore_GerAC"/>
    <property type="match status" value="1"/>
</dbReference>
<evidence type="ECO:0000256" key="5">
    <source>
        <dbReference type="ARBA" id="ARBA00023136"/>
    </source>
</evidence>
<proteinExistence type="inferred from homology"/>
<dbReference type="InterPro" id="IPR038501">
    <property type="entry name" value="Spore_GerAC_C_sf"/>
</dbReference>
<evidence type="ECO:0000256" key="4">
    <source>
        <dbReference type="ARBA" id="ARBA00022729"/>
    </source>
</evidence>
<dbReference type="Proteomes" id="UP000010847">
    <property type="component" value="Chromosome"/>
</dbReference>
<keyword evidence="4" id="KW-0732">Signal</keyword>
<evidence type="ECO:0000256" key="7">
    <source>
        <dbReference type="ARBA" id="ARBA00023288"/>
    </source>
</evidence>
<feature type="domain" description="Spore germination GerAC-like C-terminal" evidence="8">
    <location>
        <begin position="226"/>
        <end position="393"/>
    </location>
</feature>
<dbReference type="Gene3D" id="3.30.300.210">
    <property type="entry name" value="Nutrient germinant receptor protein C, domain 3"/>
    <property type="match status" value="1"/>
</dbReference>
<dbReference type="HOGENOM" id="CLU_051140_0_0_9"/>
<dbReference type="PANTHER" id="PTHR35789">
    <property type="entry name" value="SPORE GERMINATION PROTEIN B3"/>
    <property type="match status" value="1"/>
</dbReference>
<dbReference type="InterPro" id="IPR008844">
    <property type="entry name" value="Spore_GerAC-like"/>
</dbReference>
<evidence type="ECO:0000259" key="9">
    <source>
        <dbReference type="Pfam" id="PF25198"/>
    </source>
</evidence>
<comment type="similarity">
    <text evidence="2">Belongs to the GerABKC lipoprotein family.</text>
</comment>
<keyword evidence="3" id="KW-0309">Germination</keyword>
<evidence type="ECO:0000256" key="2">
    <source>
        <dbReference type="ARBA" id="ARBA00007886"/>
    </source>
</evidence>
<protein>
    <submittedName>
        <fullName evidence="10">Germination protein, Ger(X)C family</fullName>
    </submittedName>
</protein>
<dbReference type="PANTHER" id="PTHR35789:SF1">
    <property type="entry name" value="SPORE GERMINATION PROTEIN B3"/>
    <property type="match status" value="1"/>
</dbReference>
<evidence type="ECO:0000256" key="6">
    <source>
        <dbReference type="ARBA" id="ARBA00023139"/>
    </source>
</evidence>
<dbReference type="EMBL" id="CP007032">
    <property type="protein sequence ID" value="AHF05687.1"/>
    <property type="molecule type" value="Genomic_DNA"/>
</dbReference>
<dbReference type="NCBIfam" id="TIGR02887">
    <property type="entry name" value="spore_ger_x_C"/>
    <property type="match status" value="1"/>
</dbReference>
<evidence type="ECO:0000259" key="8">
    <source>
        <dbReference type="Pfam" id="PF05504"/>
    </source>
</evidence>
<reference evidence="10 11" key="1">
    <citation type="submission" date="2013-12" db="EMBL/GenBank/DDBJ databases">
        <authorList>
            <consortium name="DOE Joint Genome Institute"/>
            <person name="Smidt H."/>
            <person name="Huntemann M."/>
            <person name="Han J."/>
            <person name="Chen A."/>
            <person name="Kyrpides N."/>
            <person name="Mavromatis K."/>
            <person name="Markowitz V."/>
            <person name="Palaniappan K."/>
            <person name="Ivanova N."/>
            <person name="Schaumberg A."/>
            <person name="Pati A."/>
            <person name="Liolios K."/>
            <person name="Nordberg H.P."/>
            <person name="Cantor M.N."/>
            <person name="Hua S.X."/>
            <person name="Woyke T."/>
        </authorList>
    </citation>
    <scope>NUCLEOTIDE SEQUENCE [LARGE SCALE GENOMIC DNA]</scope>
    <source>
        <strain evidence="11">DSM 15288</strain>
    </source>
</reference>
<organism evidence="10 11">
    <name type="scientific">Desulfitobacterium metallireducens DSM 15288</name>
    <dbReference type="NCBI Taxonomy" id="871968"/>
    <lineage>
        <taxon>Bacteria</taxon>
        <taxon>Bacillati</taxon>
        <taxon>Bacillota</taxon>
        <taxon>Clostridia</taxon>
        <taxon>Eubacteriales</taxon>
        <taxon>Desulfitobacteriaceae</taxon>
        <taxon>Desulfitobacterium</taxon>
    </lineage>
</organism>
<dbReference type="KEGG" id="dmt:DESME_00135"/>
<comment type="subcellular location">
    <subcellularLocation>
        <location evidence="1">Membrane</location>
        <topology evidence="1">Lipid-anchor</topology>
    </subcellularLocation>
</comment>
<dbReference type="InterPro" id="IPR046953">
    <property type="entry name" value="Spore_GerAC-like_C"/>
</dbReference>
<keyword evidence="5" id="KW-0472">Membrane</keyword>
<evidence type="ECO:0000256" key="3">
    <source>
        <dbReference type="ARBA" id="ARBA00022544"/>
    </source>
</evidence>
<accession>W0E4N3</accession>
<feature type="domain" description="Spore germination protein N-terminal" evidence="9">
    <location>
        <begin position="31"/>
        <end position="201"/>
    </location>
</feature>
<sequence>MEAKKTKTIFKRVLIFLLIFSVFFLEGCWGKREVEQLAFVIGLGIDQGEKPGDIILTYQMAQPKKGGQSGAEINNWTLTTEVTHAPLSEDKLYEILDRHPFLGTTKVLIIGEELAKSGIGSMIDSFQRFYQFRRTMYLLVAKGKAKDILNTKLRNDQLPSLSLAGRIDESKGVSTYPVIRIGHYLTLLSREGQTPIVPIVDRLQPGEGGIDYKGSEGGEAEELQIEGAGVFRGDKIISYLSDQETKGFMWLENLIGIRFIGTEEINGISLTAKVTSSKAKYSVTQDEKGLRFSYQLKAKATIDDIKGSQPPMSVEEWGTFSRDAEKAVAQAIEKECRSAISKDKEIPNDFLGIGRHIEQKNPSLWKEVRNHWENTLQELPVDIEVEVVIENSGVGRNSPVSPKETRQE</sequence>
<dbReference type="GO" id="GO:0016020">
    <property type="term" value="C:membrane"/>
    <property type="evidence" value="ECO:0007669"/>
    <property type="project" value="UniProtKB-SubCell"/>
</dbReference>
<dbReference type="Pfam" id="PF25198">
    <property type="entry name" value="Spore_GerAC_N"/>
    <property type="match status" value="1"/>
</dbReference>
<dbReference type="InterPro" id="IPR057336">
    <property type="entry name" value="GerAC_N"/>
</dbReference>
<dbReference type="GO" id="GO:0009847">
    <property type="term" value="P:spore germination"/>
    <property type="evidence" value="ECO:0007669"/>
    <property type="project" value="InterPro"/>
</dbReference>
<keyword evidence="11" id="KW-1185">Reference proteome</keyword>
<keyword evidence="7" id="KW-0449">Lipoprotein</keyword>
<dbReference type="RefSeq" id="WP_006717669.1">
    <property type="nucleotide sequence ID" value="NZ_CP007032.1"/>
</dbReference>